<evidence type="ECO:0000256" key="5">
    <source>
        <dbReference type="ARBA" id="ARBA00023002"/>
    </source>
</evidence>
<comment type="caution">
    <text evidence="11">The sequence shown here is derived from an EMBL/GenBank/DDBJ whole genome shotgun (WGS) entry which is preliminary data.</text>
</comment>
<keyword evidence="5" id="KW-0560">Oxidoreductase</keyword>
<evidence type="ECO:0000256" key="4">
    <source>
        <dbReference type="ARBA" id="ARBA00022963"/>
    </source>
</evidence>
<keyword evidence="6" id="KW-0520">NAD</keyword>
<feature type="domain" description="3-hydroxyacyl-CoA dehydrogenase NAD binding" evidence="10">
    <location>
        <begin position="8"/>
        <end position="204"/>
    </location>
</feature>
<reference evidence="11 12" key="1">
    <citation type="journal article" date="2019" name="Nat. Microbiol.">
        <title>Mediterranean grassland soil C-N compound turnover is dependent on rainfall and depth, and is mediated by genomically divergent microorganisms.</title>
        <authorList>
            <person name="Diamond S."/>
            <person name="Andeer P.F."/>
            <person name="Li Z."/>
            <person name="Crits-Christoph A."/>
            <person name="Burstein D."/>
            <person name="Anantharaman K."/>
            <person name="Lane K.R."/>
            <person name="Thomas B.C."/>
            <person name="Pan C."/>
            <person name="Northen T.R."/>
            <person name="Banfield J.F."/>
        </authorList>
    </citation>
    <scope>NUCLEOTIDE SEQUENCE [LARGE SCALE GENOMIC DNA]</scope>
    <source>
        <strain evidence="11">NP_1</strain>
    </source>
</reference>
<evidence type="ECO:0000256" key="1">
    <source>
        <dbReference type="ARBA" id="ARBA00005005"/>
    </source>
</evidence>
<evidence type="ECO:0000259" key="9">
    <source>
        <dbReference type="Pfam" id="PF00725"/>
    </source>
</evidence>
<dbReference type="SUPFAM" id="SSF52096">
    <property type="entry name" value="ClpP/crotonase"/>
    <property type="match status" value="1"/>
</dbReference>
<comment type="similarity">
    <text evidence="2">Belongs to the 3-hydroxyacyl-CoA dehydrogenase family.</text>
</comment>
<dbReference type="Proteomes" id="UP000315217">
    <property type="component" value="Unassembled WGS sequence"/>
</dbReference>
<proteinExistence type="inferred from homology"/>
<evidence type="ECO:0000256" key="2">
    <source>
        <dbReference type="ARBA" id="ARBA00009463"/>
    </source>
</evidence>
<dbReference type="AlphaFoldDB" id="A0A537LLP9"/>
<dbReference type="Pfam" id="PF00725">
    <property type="entry name" value="3HCDH"/>
    <property type="match status" value="1"/>
</dbReference>
<dbReference type="GO" id="GO:0070403">
    <property type="term" value="F:NAD+ binding"/>
    <property type="evidence" value="ECO:0007669"/>
    <property type="project" value="InterPro"/>
</dbReference>
<keyword evidence="4" id="KW-0442">Lipid degradation</keyword>
<name>A0A537LLP9_9BACT</name>
<dbReference type="EMBL" id="VBAI01000186">
    <property type="protein sequence ID" value="TMJ08597.1"/>
    <property type="molecule type" value="Genomic_DNA"/>
</dbReference>
<evidence type="ECO:0000256" key="8">
    <source>
        <dbReference type="ARBA" id="ARBA00049556"/>
    </source>
</evidence>
<keyword evidence="3" id="KW-0276">Fatty acid metabolism</keyword>
<dbReference type="PANTHER" id="PTHR48075:SF7">
    <property type="entry name" value="3-HYDROXYACYL-COA DEHYDROGENASE-RELATED"/>
    <property type="match status" value="1"/>
</dbReference>
<dbReference type="SUPFAM" id="SSF51735">
    <property type="entry name" value="NAD(P)-binding Rossmann-fold domains"/>
    <property type="match status" value="1"/>
</dbReference>
<dbReference type="InterPro" id="IPR006108">
    <property type="entry name" value="3HC_DH_C"/>
</dbReference>
<evidence type="ECO:0000313" key="12">
    <source>
        <dbReference type="Proteomes" id="UP000315217"/>
    </source>
</evidence>
<dbReference type="InterPro" id="IPR001753">
    <property type="entry name" value="Enoyl-CoA_hydra/iso"/>
</dbReference>
<sequence>MIPRLRRAAVLGAGVMGSAIAAHLANAGISVLLLDVRPSALLDDERSRGLTLDDPQVRNRLAAAGKQRALHAQPAAFFIPARAQLVETGNFDDHLSRIAEADWVLEAVVEDLPIKQQVLAQVARYWKPGIVVSTNTSGLPVREIAAGCPDALRRHFLGTHFFNPPRYLRLLELIPLPGTDPEIAAAVSDWGDRLLGKGIVHAHDTPNFIANRIGSYGFRKAVQLMLELGLSIEEVDELTGPVLGRPRSATFRTTDLVGLDTVIHVSENSYRHLTDDEERDVFVVPPLFQEMARRGWLGDKTGAGFYKRVDGEIYTLDYAAMEYRPRRKVALPVLETAKLIEDPARRLRALAVDGSPAGEFVWRLLSSVLGYAARRVPEIADDVVNIDRAMRWGYAWDLGPFETWDVVGVEEIAKRLDTEDRPVPPVVRAVLERGEQTFYRSTESRREYFDLAAARYRPVEEPAGVLVLASVKSANRVAAANPGASLIDLGDGIACLEFHSKLNTIGEDTIRMITGSLEELQRHFDGLVIGNQSRDFSAGANLMLILLESQDGNWDELDQVVRQFQRANLALRYSARPVVAAPFGRTLGGGCEICLGCARIHAAAETYMGLVETGAGLVPAGGGTAEMVRRVTARLPDGVDADPFPLIQWAYETIATARVSASAEEARVLGFLRDGDGISMNSARLIQDAKDACLALVRAGYQPPLRHPIRVVGDRGLAAIEAYLYLMRTAGSISEYDTVVGGKLAHVMCGGRVPYGTTVTEEYLHDLEREAFLSLAGQPKTQERMRYILQTGKPLRN</sequence>
<dbReference type="InterPro" id="IPR029045">
    <property type="entry name" value="ClpP/crotonase-like_dom_sf"/>
</dbReference>
<evidence type="ECO:0000256" key="7">
    <source>
        <dbReference type="ARBA" id="ARBA00023098"/>
    </source>
</evidence>
<evidence type="ECO:0000259" key="10">
    <source>
        <dbReference type="Pfam" id="PF02737"/>
    </source>
</evidence>
<dbReference type="InterPro" id="IPR006176">
    <property type="entry name" value="3-OHacyl-CoA_DH_NAD-bd"/>
</dbReference>
<comment type="catalytic activity">
    <reaction evidence="8">
        <text>a (3S)-3-hydroxyacyl-CoA + NAD(+) = a 3-oxoacyl-CoA + NADH + H(+)</text>
        <dbReference type="Rhea" id="RHEA:22432"/>
        <dbReference type="ChEBI" id="CHEBI:15378"/>
        <dbReference type="ChEBI" id="CHEBI:57318"/>
        <dbReference type="ChEBI" id="CHEBI:57540"/>
        <dbReference type="ChEBI" id="CHEBI:57945"/>
        <dbReference type="ChEBI" id="CHEBI:90726"/>
        <dbReference type="EC" id="1.1.1.35"/>
    </reaction>
</comment>
<feature type="domain" description="3-hydroxyacyl-CoA dehydrogenase C-terminal" evidence="9">
    <location>
        <begin position="208"/>
        <end position="307"/>
    </location>
</feature>
<dbReference type="CDD" id="cd06558">
    <property type="entry name" value="crotonase-like"/>
    <property type="match status" value="1"/>
</dbReference>
<evidence type="ECO:0000256" key="3">
    <source>
        <dbReference type="ARBA" id="ARBA00022832"/>
    </source>
</evidence>
<accession>A0A537LLP9</accession>
<dbReference type="SUPFAM" id="SSF48179">
    <property type="entry name" value="6-phosphogluconate dehydrogenase C-terminal domain-like"/>
    <property type="match status" value="2"/>
</dbReference>
<dbReference type="Gene3D" id="3.40.50.720">
    <property type="entry name" value="NAD(P)-binding Rossmann-like Domain"/>
    <property type="match status" value="1"/>
</dbReference>
<evidence type="ECO:0000313" key="11">
    <source>
        <dbReference type="EMBL" id="TMJ08597.1"/>
    </source>
</evidence>
<evidence type="ECO:0000256" key="6">
    <source>
        <dbReference type="ARBA" id="ARBA00023027"/>
    </source>
</evidence>
<dbReference type="Gene3D" id="3.90.226.10">
    <property type="entry name" value="2-enoyl-CoA Hydratase, Chain A, domain 1"/>
    <property type="match status" value="1"/>
</dbReference>
<dbReference type="InterPro" id="IPR036291">
    <property type="entry name" value="NAD(P)-bd_dom_sf"/>
</dbReference>
<dbReference type="Pfam" id="PF02737">
    <property type="entry name" value="3HCDH_N"/>
    <property type="match status" value="1"/>
</dbReference>
<keyword evidence="7" id="KW-0443">Lipid metabolism</keyword>
<dbReference type="PANTHER" id="PTHR48075">
    <property type="entry name" value="3-HYDROXYACYL-COA DEHYDROGENASE FAMILY PROTEIN"/>
    <property type="match status" value="1"/>
</dbReference>
<dbReference type="Gene3D" id="1.10.1040.50">
    <property type="match status" value="1"/>
</dbReference>
<dbReference type="UniPathway" id="UPA00659"/>
<organism evidence="11 12">
    <name type="scientific">Candidatus Segetimicrobium genomatis</name>
    <dbReference type="NCBI Taxonomy" id="2569760"/>
    <lineage>
        <taxon>Bacteria</taxon>
        <taxon>Bacillati</taxon>
        <taxon>Candidatus Sysuimicrobiota</taxon>
        <taxon>Candidatus Sysuimicrobiia</taxon>
        <taxon>Candidatus Sysuimicrobiales</taxon>
        <taxon>Candidatus Segetimicrobiaceae</taxon>
        <taxon>Candidatus Segetimicrobium</taxon>
    </lineage>
</organism>
<protein>
    <submittedName>
        <fullName evidence="11">3-hydroxyacyl-CoA dehydrogenase</fullName>
    </submittedName>
</protein>
<gene>
    <name evidence="11" type="ORF">E6G98_11845</name>
</gene>
<dbReference type="GO" id="GO:0003857">
    <property type="term" value="F:(3S)-3-hydroxyacyl-CoA dehydrogenase (NAD+) activity"/>
    <property type="evidence" value="ECO:0007669"/>
    <property type="project" value="UniProtKB-EC"/>
</dbReference>
<dbReference type="GO" id="GO:0006635">
    <property type="term" value="P:fatty acid beta-oxidation"/>
    <property type="evidence" value="ECO:0007669"/>
    <property type="project" value="UniProtKB-UniPathway"/>
</dbReference>
<dbReference type="Pfam" id="PF00378">
    <property type="entry name" value="ECH_1"/>
    <property type="match status" value="1"/>
</dbReference>
<comment type="pathway">
    <text evidence="1">Lipid metabolism; fatty acid beta-oxidation.</text>
</comment>
<dbReference type="InterPro" id="IPR008927">
    <property type="entry name" value="6-PGluconate_DH-like_C_sf"/>
</dbReference>